<dbReference type="Proteomes" id="UP000237061">
    <property type="component" value="Unassembled WGS sequence"/>
</dbReference>
<sequence>MSVDYYPEGFTPVVLDKDGASSSGQRQGIQNHAEFLDSDVVGQKLLLAVASVADTHGIAVGHTMGDLVAIAGIPRRAAERAHARLSVGGALFGFISLDNRPVWVLPDYELVAESL</sequence>
<gene>
    <name evidence="1" type="ORF">CVS27_17050</name>
</gene>
<comment type="caution">
    <text evidence="1">The sequence shown here is derived from an EMBL/GenBank/DDBJ whole genome shotgun (WGS) entry which is preliminary data.</text>
</comment>
<name>A0A2S3ZSL3_ARTGL</name>
<accession>A0A2S3ZSL3</accession>
<dbReference type="EMBL" id="PPXC01000016">
    <property type="protein sequence ID" value="POH72200.1"/>
    <property type="molecule type" value="Genomic_DNA"/>
</dbReference>
<keyword evidence="2" id="KW-1185">Reference proteome</keyword>
<dbReference type="AlphaFoldDB" id="A0A2S3ZSL3"/>
<proteinExistence type="predicted"/>
<evidence type="ECO:0000313" key="2">
    <source>
        <dbReference type="Proteomes" id="UP000237061"/>
    </source>
</evidence>
<protein>
    <submittedName>
        <fullName evidence="1">Uncharacterized protein</fullName>
    </submittedName>
</protein>
<reference evidence="1 2" key="1">
    <citation type="submission" date="2018-01" db="EMBL/GenBank/DDBJ databases">
        <title>Arthrobacter sp. nov., from glaciers in China.</title>
        <authorList>
            <person name="Liu Q."/>
            <person name="Xin Y.-H."/>
        </authorList>
    </citation>
    <scope>NUCLEOTIDE SEQUENCE [LARGE SCALE GENOMIC DNA]</scope>
    <source>
        <strain evidence="1 2">HLT2-12-2</strain>
    </source>
</reference>
<evidence type="ECO:0000313" key="1">
    <source>
        <dbReference type="EMBL" id="POH72200.1"/>
    </source>
</evidence>
<organism evidence="1 2">
    <name type="scientific">Arthrobacter glacialis</name>
    <dbReference type="NCBI Taxonomy" id="1664"/>
    <lineage>
        <taxon>Bacteria</taxon>
        <taxon>Bacillati</taxon>
        <taxon>Actinomycetota</taxon>
        <taxon>Actinomycetes</taxon>
        <taxon>Micrococcales</taxon>
        <taxon>Micrococcaceae</taxon>
        <taxon>Arthrobacter</taxon>
    </lineage>
</organism>